<dbReference type="EMBL" id="JAGDFL010000150">
    <property type="protein sequence ID" value="KAG7396549.1"/>
    <property type="molecule type" value="Genomic_DNA"/>
</dbReference>
<sequence length="360" mass="37929">MAETTGHEVPILIGAGCKFSNYTTLPKATSSKPSYHVQLDPGLGKGIYVLHFTQFDLPSNDTLVLRSSDTQRTSPNKIVLSGKNATGKFYSAAISGDGVVLELYKAATPDKANSTSCRGFTVSGLLFSPKQLVEEASRLKTAISVPASNNSNINSSKNENTESLCGVDESVEAACAPSATNSGQGAVMLEKSQPVARLSIIKQNGMEIAYCTGVLSTTLVAVSEDLDYALVRLSPNTTTDFSELYAKTGGYLQFRGSGAVLDEDIFIPQHPMGHGKRIAWLYNGQPGRIESLTVDNCRTGDVGYYVDTQEGSSGSPIIAVRDNSVVALHHCGGCLNGGIPGPTIIADLTAKGVLPECAIV</sequence>
<evidence type="ECO:0000313" key="2">
    <source>
        <dbReference type="Proteomes" id="UP000693981"/>
    </source>
</evidence>
<organism evidence="1 2">
    <name type="scientific">Phytophthora boehmeriae</name>
    <dbReference type="NCBI Taxonomy" id="109152"/>
    <lineage>
        <taxon>Eukaryota</taxon>
        <taxon>Sar</taxon>
        <taxon>Stramenopiles</taxon>
        <taxon>Oomycota</taxon>
        <taxon>Peronosporomycetes</taxon>
        <taxon>Peronosporales</taxon>
        <taxon>Peronosporaceae</taxon>
        <taxon>Phytophthora</taxon>
    </lineage>
</organism>
<dbReference type="Proteomes" id="UP000693981">
    <property type="component" value="Unassembled WGS sequence"/>
</dbReference>
<comment type="caution">
    <text evidence="1">The sequence shown here is derived from an EMBL/GenBank/DDBJ whole genome shotgun (WGS) entry which is preliminary data.</text>
</comment>
<dbReference type="Pfam" id="PF13365">
    <property type="entry name" value="Trypsin_2"/>
    <property type="match status" value="1"/>
</dbReference>
<evidence type="ECO:0000313" key="1">
    <source>
        <dbReference type="EMBL" id="KAG7396549.1"/>
    </source>
</evidence>
<reference evidence="1" key="1">
    <citation type="submission" date="2021-02" db="EMBL/GenBank/DDBJ databases">
        <authorList>
            <person name="Palmer J.M."/>
        </authorList>
    </citation>
    <scope>NUCLEOTIDE SEQUENCE</scope>
    <source>
        <strain evidence="1">SCRP23</strain>
    </source>
</reference>
<proteinExistence type="predicted"/>
<gene>
    <name evidence="1" type="ORF">PHYBOEH_002114</name>
</gene>
<dbReference type="OrthoDB" id="115707at2759"/>
<name>A0A8T1WXM3_9STRA</name>
<accession>A0A8T1WXM3</accession>
<protein>
    <recommendedName>
        <fullName evidence="3">Serine protease</fullName>
    </recommendedName>
</protein>
<dbReference type="AlphaFoldDB" id="A0A8T1WXM3"/>
<dbReference type="PANTHER" id="PTHR36234">
    <property type="entry name" value="LYSYL ENDOPEPTIDASE"/>
    <property type="match status" value="1"/>
</dbReference>
<dbReference type="PANTHER" id="PTHR36234:SF5">
    <property type="entry name" value="LYSYL ENDOPEPTIDASE"/>
    <property type="match status" value="1"/>
</dbReference>
<evidence type="ECO:0008006" key="3">
    <source>
        <dbReference type="Google" id="ProtNLM"/>
    </source>
</evidence>
<keyword evidence="2" id="KW-1185">Reference proteome</keyword>